<evidence type="ECO:0000313" key="2">
    <source>
        <dbReference type="Proteomes" id="UP000600918"/>
    </source>
</evidence>
<sequence>MLQERRSLLGSRSSNRGPIVGVVSALELIRVHTSREVIVFLAFEISFGKRRPCVSVGNDVSHPDLGPDSRQAGPHRIATSCRVPLSHNSVIDATRLKNRLLLRIIGRRGLQPDSRVVKSEGFQYPSDKLERSLRL</sequence>
<reference evidence="1" key="1">
    <citation type="journal article" date="2020" name="G3 (Bethesda)">
        <title>High-Quality Assemblies for Three Invasive Social Wasps from the &lt;i&gt;Vespula&lt;/i&gt; Genus.</title>
        <authorList>
            <person name="Harrop T.W.R."/>
            <person name="Guhlin J."/>
            <person name="McLaughlin G.M."/>
            <person name="Permina E."/>
            <person name="Stockwell P."/>
            <person name="Gilligan J."/>
            <person name="Le Lec M.F."/>
            <person name="Gruber M.A.M."/>
            <person name="Quinn O."/>
            <person name="Lovegrove M."/>
            <person name="Duncan E.J."/>
            <person name="Remnant E.J."/>
            <person name="Van Eeckhoven J."/>
            <person name="Graham B."/>
            <person name="Knapp R.A."/>
            <person name="Langford K.W."/>
            <person name="Kronenberg Z."/>
            <person name="Press M.O."/>
            <person name="Eacker S.M."/>
            <person name="Wilson-Rankin E.E."/>
            <person name="Purcell J."/>
            <person name="Lester P.J."/>
            <person name="Dearden P.K."/>
        </authorList>
    </citation>
    <scope>NUCLEOTIDE SEQUENCE</scope>
    <source>
        <strain evidence="1">Volc-1</strain>
    </source>
</reference>
<name>A0A834NZH4_VESPE</name>
<accession>A0A834NZH4</accession>
<organism evidence="1 2">
    <name type="scientific">Vespula pensylvanica</name>
    <name type="common">Western yellow jacket</name>
    <name type="synonym">Wasp</name>
    <dbReference type="NCBI Taxonomy" id="30213"/>
    <lineage>
        <taxon>Eukaryota</taxon>
        <taxon>Metazoa</taxon>
        <taxon>Ecdysozoa</taxon>
        <taxon>Arthropoda</taxon>
        <taxon>Hexapoda</taxon>
        <taxon>Insecta</taxon>
        <taxon>Pterygota</taxon>
        <taxon>Neoptera</taxon>
        <taxon>Endopterygota</taxon>
        <taxon>Hymenoptera</taxon>
        <taxon>Apocrita</taxon>
        <taxon>Aculeata</taxon>
        <taxon>Vespoidea</taxon>
        <taxon>Vespidae</taxon>
        <taxon>Vespinae</taxon>
        <taxon>Vespula</taxon>
    </lineage>
</organism>
<gene>
    <name evidence="1" type="ORF">H0235_009554</name>
</gene>
<dbReference type="Proteomes" id="UP000600918">
    <property type="component" value="Unassembled WGS sequence"/>
</dbReference>
<proteinExistence type="predicted"/>
<evidence type="ECO:0000313" key="1">
    <source>
        <dbReference type="EMBL" id="KAF7421718.1"/>
    </source>
</evidence>
<dbReference type="AlphaFoldDB" id="A0A834NZH4"/>
<comment type="caution">
    <text evidence="1">The sequence shown here is derived from an EMBL/GenBank/DDBJ whole genome shotgun (WGS) entry which is preliminary data.</text>
</comment>
<dbReference type="EMBL" id="JACSDY010000008">
    <property type="protein sequence ID" value="KAF7421718.1"/>
    <property type="molecule type" value="Genomic_DNA"/>
</dbReference>
<keyword evidence="2" id="KW-1185">Reference proteome</keyword>
<protein>
    <submittedName>
        <fullName evidence="1">Uncharacterized protein</fullName>
    </submittedName>
</protein>